<dbReference type="Proteomes" id="UP000823823">
    <property type="component" value="Unassembled WGS sequence"/>
</dbReference>
<keyword evidence="2" id="KW-0479">Metal-binding</keyword>
<gene>
    <name evidence="4" type="ORF">H9786_06865</name>
</gene>
<dbReference type="PANTHER" id="PTHR48080">
    <property type="entry name" value="D-GALACTONATE DEHYDRATASE-RELATED"/>
    <property type="match status" value="1"/>
</dbReference>
<dbReference type="PANTHER" id="PTHR48080:SF3">
    <property type="entry name" value="ENOLASE SUPERFAMILY MEMBER DDB_G0284701"/>
    <property type="match status" value="1"/>
</dbReference>
<protein>
    <recommendedName>
        <fullName evidence="3">Mandelate racemase/muconate lactonizing enzyme C-terminal domain-containing protein</fullName>
    </recommendedName>
</protein>
<feature type="domain" description="Mandelate racemase/muconate lactonizing enzyme C-terminal" evidence="3">
    <location>
        <begin position="222"/>
        <end position="326"/>
    </location>
</feature>
<evidence type="ECO:0000256" key="2">
    <source>
        <dbReference type="ARBA" id="ARBA00022723"/>
    </source>
</evidence>
<dbReference type="Gene3D" id="3.20.20.120">
    <property type="entry name" value="Enolase-like C-terminal domain"/>
    <property type="match status" value="1"/>
</dbReference>
<dbReference type="InterPro" id="IPR034593">
    <property type="entry name" value="DgoD-like"/>
</dbReference>
<sequence length="444" mass="48371">MTAAPPRFRERRGDIRVIDAEVGVEDIELDPPFVISGRPMTHLSSATIRLTVRTREGRQGHGCGAGILSVPWSWPRSPLSLDERDRIMRELVRTLAARLVEFGGTGDPFTLWRPLEAELPAVLDEAARHLRIDAIPPLAGLLALGAIDNALHDAWSRTAGRSPYEMYTREHMNQDLGWVMPELAGTHPGDHLGPRRSDLPVQHALGVGDPLRAAGDEGAAGPAGLEDWIRSEGIAHFKLKLSGDPSGDARRIAEVHELAGNLPGATFSLDPNEAYSVEALERMLDELSARSSRAAAAITYLEQPFPRGTTVDPARMRRLTRRFPVLMDEGYFDLAQLATLREQGWSGVVIKAAKGQSHALVTLAAARALGLRVAMQDLTTVDAALEHSLGLGAEIAADWPQIEYNSRQYAAAANTRLAARRPELVVVRDGRVRAERVPLGLYSG</sequence>
<dbReference type="InterPro" id="IPR029065">
    <property type="entry name" value="Enolase_C-like"/>
</dbReference>
<dbReference type="GO" id="GO:0046872">
    <property type="term" value="F:metal ion binding"/>
    <property type="evidence" value="ECO:0007669"/>
    <property type="project" value="UniProtKB-KW"/>
</dbReference>
<evidence type="ECO:0000313" key="5">
    <source>
        <dbReference type="Proteomes" id="UP000823823"/>
    </source>
</evidence>
<dbReference type="EMBL" id="DWZH01000050">
    <property type="protein sequence ID" value="HJB10238.1"/>
    <property type="molecule type" value="Genomic_DNA"/>
</dbReference>
<dbReference type="InterPro" id="IPR013342">
    <property type="entry name" value="Mandelate_racemase_C"/>
</dbReference>
<name>A0A9D2RNW8_9MICO</name>
<dbReference type="InterPro" id="IPR036849">
    <property type="entry name" value="Enolase-like_C_sf"/>
</dbReference>
<dbReference type="SUPFAM" id="SSF54826">
    <property type="entry name" value="Enolase N-terminal domain-like"/>
    <property type="match status" value="1"/>
</dbReference>
<dbReference type="AlphaFoldDB" id="A0A9D2RNW8"/>
<accession>A0A9D2RNW8</accession>
<evidence type="ECO:0000256" key="1">
    <source>
        <dbReference type="ARBA" id="ARBA00008031"/>
    </source>
</evidence>
<comment type="caution">
    <text evidence="4">The sequence shown here is derived from an EMBL/GenBank/DDBJ whole genome shotgun (WGS) entry which is preliminary data.</text>
</comment>
<dbReference type="SMART" id="SM00922">
    <property type="entry name" value="MR_MLE"/>
    <property type="match status" value="1"/>
</dbReference>
<dbReference type="Pfam" id="PF13378">
    <property type="entry name" value="MR_MLE_C"/>
    <property type="match status" value="1"/>
</dbReference>
<evidence type="ECO:0000313" key="4">
    <source>
        <dbReference type="EMBL" id="HJB10238.1"/>
    </source>
</evidence>
<dbReference type="SUPFAM" id="SSF51604">
    <property type="entry name" value="Enolase C-terminal domain-like"/>
    <property type="match status" value="1"/>
</dbReference>
<comment type="similarity">
    <text evidence="1">Belongs to the mandelate racemase/muconate lactonizing enzyme family.</text>
</comment>
<organism evidence="4 5">
    <name type="scientific">Candidatus Brachybacterium merdavium</name>
    <dbReference type="NCBI Taxonomy" id="2838513"/>
    <lineage>
        <taxon>Bacteria</taxon>
        <taxon>Bacillati</taxon>
        <taxon>Actinomycetota</taxon>
        <taxon>Actinomycetes</taxon>
        <taxon>Micrococcales</taxon>
        <taxon>Dermabacteraceae</taxon>
        <taxon>Brachybacterium</taxon>
    </lineage>
</organism>
<evidence type="ECO:0000259" key="3">
    <source>
        <dbReference type="SMART" id="SM00922"/>
    </source>
</evidence>
<dbReference type="InterPro" id="IPR029017">
    <property type="entry name" value="Enolase-like_N"/>
</dbReference>
<reference evidence="4" key="1">
    <citation type="journal article" date="2021" name="PeerJ">
        <title>Extensive microbial diversity within the chicken gut microbiome revealed by metagenomics and culture.</title>
        <authorList>
            <person name="Gilroy R."/>
            <person name="Ravi A."/>
            <person name="Getino M."/>
            <person name="Pursley I."/>
            <person name="Horton D.L."/>
            <person name="Alikhan N.F."/>
            <person name="Baker D."/>
            <person name="Gharbi K."/>
            <person name="Hall N."/>
            <person name="Watson M."/>
            <person name="Adriaenssens E.M."/>
            <person name="Foster-Nyarko E."/>
            <person name="Jarju S."/>
            <person name="Secka A."/>
            <person name="Antonio M."/>
            <person name="Oren A."/>
            <person name="Chaudhuri R.R."/>
            <person name="La Ragione R."/>
            <person name="Hildebrand F."/>
            <person name="Pallen M.J."/>
        </authorList>
    </citation>
    <scope>NUCLEOTIDE SEQUENCE</scope>
    <source>
        <strain evidence="4">ChiHjej13B12-24818</strain>
    </source>
</reference>
<proteinExistence type="inferred from homology"/>
<dbReference type="Gene3D" id="3.30.390.10">
    <property type="entry name" value="Enolase-like, N-terminal domain"/>
    <property type="match status" value="1"/>
</dbReference>
<reference evidence="4" key="2">
    <citation type="submission" date="2021-04" db="EMBL/GenBank/DDBJ databases">
        <authorList>
            <person name="Gilroy R."/>
        </authorList>
    </citation>
    <scope>NUCLEOTIDE SEQUENCE</scope>
    <source>
        <strain evidence="4">ChiHjej13B12-24818</strain>
    </source>
</reference>